<feature type="compositionally biased region" description="Low complexity" evidence="1">
    <location>
        <begin position="292"/>
        <end position="332"/>
    </location>
</feature>
<feature type="region of interest" description="Disordered" evidence="1">
    <location>
        <begin position="862"/>
        <end position="883"/>
    </location>
</feature>
<feature type="region of interest" description="Disordered" evidence="1">
    <location>
        <begin position="1234"/>
        <end position="1285"/>
    </location>
</feature>
<feature type="compositionally biased region" description="Polar residues" evidence="1">
    <location>
        <begin position="62"/>
        <end position="78"/>
    </location>
</feature>
<feature type="compositionally biased region" description="Acidic residues" evidence="1">
    <location>
        <begin position="1234"/>
        <end position="1275"/>
    </location>
</feature>
<name>A0A371CIJ6_9APHY</name>
<feature type="region of interest" description="Disordered" evidence="1">
    <location>
        <begin position="114"/>
        <end position="143"/>
    </location>
</feature>
<evidence type="ECO:0000256" key="1">
    <source>
        <dbReference type="SAM" id="MobiDB-lite"/>
    </source>
</evidence>
<feature type="region of interest" description="Disordered" evidence="1">
    <location>
        <begin position="1"/>
        <end position="78"/>
    </location>
</feature>
<gene>
    <name evidence="2" type="ORF">OH76DRAFT_1459586</name>
</gene>
<reference evidence="2 3" key="1">
    <citation type="journal article" date="2018" name="Biotechnol. Biofuels">
        <title>Integrative visual omics of the white-rot fungus Polyporus brumalis exposes the biotechnological potential of its oxidative enzymes for delignifying raw plant biomass.</title>
        <authorList>
            <person name="Miyauchi S."/>
            <person name="Rancon A."/>
            <person name="Drula E."/>
            <person name="Hage H."/>
            <person name="Chaduli D."/>
            <person name="Favel A."/>
            <person name="Grisel S."/>
            <person name="Henrissat B."/>
            <person name="Herpoel-Gimbert I."/>
            <person name="Ruiz-Duenas F.J."/>
            <person name="Chevret D."/>
            <person name="Hainaut M."/>
            <person name="Lin J."/>
            <person name="Wang M."/>
            <person name="Pangilinan J."/>
            <person name="Lipzen A."/>
            <person name="Lesage-Meessen L."/>
            <person name="Navarro D."/>
            <person name="Riley R."/>
            <person name="Grigoriev I.V."/>
            <person name="Zhou S."/>
            <person name="Raouche S."/>
            <person name="Rosso M.N."/>
        </authorList>
    </citation>
    <scope>NUCLEOTIDE SEQUENCE [LARGE SCALE GENOMIC DNA]</scope>
    <source>
        <strain evidence="2 3">BRFM 1820</strain>
    </source>
</reference>
<dbReference type="InterPro" id="IPR041078">
    <property type="entry name" value="Plavaka"/>
</dbReference>
<sequence>MPASRCPGCGKELEPDVRKQSQHKRRCPSYNNAGVSHALNRQRDHDLRKGAKRRERQELAQAESQPRNASEVRSTEYRSSTNAFGLYRVFPVRPKRDPEESDRSLESYCDPVAFDTRPSRQANNRVPPGHESNFTEDRHSDLPPPYAPFPNVTTFDMLYWQNNGSNMKSDQQMNALATEVMQADGFEPAHLVQFDAARALKLLDNYVEEDTGSPLSAKDGWLQGKVSVRVPKEGVRYSSEDAAPLFTLEGVWHRSFREVLRSALQQDCVKDWHMIPHHLYVKADPAGKQRASSPTPSCSSQSTASSTSSSSSCSTSSSSSTSSQPSTTLGSSTDEEDERAYSEIFNADVALEEDAAMRAQPRQPGDPDDLEYCVTLICLYSDATRLTNFGTAKLWPLYMYIGNQSKYVRGQPTAYAAYHMAYIPSLPDRVQDFYIGEHQIAATAAVLKFLRRELMQQVLLLLLDDNFMYIYVHGDVIVCGDGIKRRQFPRFVLHIADYVEKMLLTALKFLAKCPCPRCKINKDKIIGMGTYADDCRRNKTRVDNNDVQWRITLARRFIFEKGIPLTSKYLERILDPLSLTPTRSAYSIRLREHNFNFYSLFAPDFMHEVELGVWKSVFTHHMRILDAAGEDCVQTFNIRFRQVPTFGRSTIRKFSRNVSDQGKLAARDYEDRLQCFMPVFEGLLKSKADNRIVLDLTFDLAMVLSLGKLRMHTSKTIDGLGTATAAVGDSVRTYAKKVCPKYITVELPKELAARGRRKARLAALKGTATGLKTSSVRKRKQFNYVTYKFHALRDYAAACRQFGSLDNTTAQMGEQEHCHVKLAYARTNKVQFEGQIARRMLHGEKLRLIKVRVDAARAARKKKTLAAQSPLAGPPEEPPTQHAQPLLAEDEKLAYTSPADRYHIAQSQRHHSNIMNWVSSYRDDPALRDFYRELKDHLLGRLQDRGLFVPQGPNDDDGFSFQDRARLVISKETAYWHEVLRLNWTSYDLRRSQDSVNPKNHGDIMLLADDSNNEPTQNAHPYVYARVVRIFHVNVRLYESPMQDFERMDVLFVRWFQLDRSAPGGFKEKRLHRLEFVPDSHAQPSFGFVDPSDVVRGCHIIPAFAFRRVDSLLGPSMAREVAGKSDGHAVLAQQDFRYHYVNFFVDRDMFMRYYGGGVGHRGIAVRTTASVDDTDIDPEWQDIVAEGEDEDVEGEVPAVAEHPEDLLDFLPELADGRLEATLQDELVAFEEALEGMDEELEDEEVDIPEWELEDDDGRADEDDAEDPVDSGEPVDEYTQVGYAQL</sequence>
<evidence type="ECO:0000313" key="2">
    <source>
        <dbReference type="EMBL" id="RDX40093.1"/>
    </source>
</evidence>
<dbReference type="Proteomes" id="UP000256964">
    <property type="component" value="Unassembled WGS sequence"/>
</dbReference>
<organism evidence="2 3">
    <name type="scientific">Lentinus brumalis</name>
    <dbReference type="NCBI Taxonomy" id="2498619"/>
    <lineage>
        <taxon>Eukaryota</taxon>
        <taxon>Fungi</taxon>
        <taxon>Dikarya</taxon>
        <taxon>Basidiomycota</taxon>
        <taxon>Agaricomycotina</taxon>
        <taxon>Agaricomycetes</taxon>
        <taxon>Polyporales</taxon>
        <taxon>Polyporaceae</taxon>
        <taxon>Lentinus</taxon>
    </lineage>
</organism>
<dbReference type="OrthoDB" id="3208495at2759"/>
<dbReference type="STRING" id="139420.A0A371CIJ6"/>
<keyword evidence="3" id="KW-1185">Reference proteome</keyword>
<dbReference type="EMBL" id="KZ857589">
    <property type="protein sequence ID" value="RDX40093.1"/>
    <property type="molecule type" value="Genomic_DNA"/>
</dbReference>
<evidence type="ECO:0000313" key="3">
    <source>
        <dbReference type="Proteomes" id="UP000256964"/>
    </source>
</evidence>
<accession>A0A371CIJ6</accession>
<feature type="region of interest" description="Disordered" evidence="1">
    <location>
        <begin position="285"/>
        <end position="337"/>
    </location>
</feature>
<protein>
    <submittedName>
        <fullName evidence="2">Uncharacterized protein</fullName>
    </submittedName>
</protein>
<dbReference type="Pfam" id="PF18759">
    <property type="entry name" value="Plavaka"/>
    <property type="match status" value="1"/>
</dbReference>
<proteinExistence type="predicted"/>